<name>A0A914S2J8_PAREQ</name>
<sequence>MECGELTNGKTHRKLRAFATHRGHICLRKCSETVKQSTILCCPSRTILCRHVLEIKPTDKDVSVAVAELVEPRRAPLMMGSVCLELFCRGEFFNSVYHRFLLSAKSEMRCLCLKAMAVTYGRHHITIGSFPDSKYVVNMLAKCTNAAERDHLILLLSKLALNKENVRELICAGALPLLVDLAVLAHLHHLPCWRIVDARFNVRYRWLAQALPISPCPLLPTSNLTYWRQATMERTMALPNGTIQIKMGSDRDPSLSAGVAHLSMRVKVVVKAFIGDIGRMRLGYTEVRVA</sequence>
<dbReference type="Proteomes" id="UP000887564">
    <property type="component" value="Unplaced"/>
</dbReference>
<proteinExistence type="predicted"/>
<reference evidence="2" key="1">
    <citation type="submission" date="2022-11" db="UniProtKB">
        <authorList>
            <consortium name="WormBaseParasite"/>
        </authorList>
    </citation>
    <scope>IDENTIFICATION</scope>
</reference>
<dbReference type="GO" id="GO:0006898">
    <property type="term" value="P:receptor-mediated endocytosis"/>
    <property type="evidence" value="ECO:0007669"/>
    <property type="project" value="TreeGrafter"/>
</dbReference>
<dbReference type="PANTHER" id="PTHR36983">
    <property type="entry name" value="DNAJ HOMOLOG SUBFAMILY C MEMBER 13"/>
    <property type="match status" value="1"/>
</dbReference>
<evidence type="ECO:0000313" key="1">
    <source>
        <dbReference type="Proteomes" id="UP000887564"/>
    </source>
</evidence>
<evidence type="ECO:0000313" key="2">
    <source>
        <dbReference type="WBParaSite" id="PEQ_0001137901-mRNA-1"/>
    </source>
</evidence>
<dbReference type="WBParaSite" id="PEQ_0001137901-mRNA-1">
    <property type="protein sequence ID" value="PEQ_0001137901-mRNA-1"/>
    <property type="gene ID" value="PEQ_0001137901"/>
</dbReference>
<accession>A0A914S2J8</accession>
<protein>
    <submittedName>
        <fullName evidence="2">Uncharacterized protein</fullName>
    </submittedName>
</protein>
<dbReference type="InterPro" id="IPR044978">
    <property type="entry name" value="GRV2/DNAJC13"/>
</dbReference>
<dbReference type="GO" id="GO:0010008">
    <property type="term" value="C:endosome membrane"/>
    <property type="evidence" value="ECO:0007669"/>
    <property type="project" value="TreeGrafter"/>
</dbReference>
<dbReference type="GO" id="GO:2000641">
    <property type="term" value="P:regulation of early endosome to late endosome transport"/>
    <property type="evidence" value="ECO:0007669"/>
    <property type="project" value="InterPro"/>
</dbReference>
<dbReference type="AlphaFoldDB" id="A0A914S2J8"/>
<dbReference type="GO" id="GO:0007032">
    <property type="term" value="P:endosome organization"/>
    <property type="evidence" value="ECO:0007669"/>
    <property type="project" value="InterPro"/>
</dbReference>
<keyword evidence="1" id="KW-1185">Reference proteome</keyword>
<dbReference type="PANTHER" id="PTHR36983:SF2">
    <property type="entry name" value="DNAJ HOMOLOG SUBFAMILY C MEMBER 13"/>
    <property type="match status" value="1"/>
</dbReference>
<organism evidence="1 2">
    <name type="scientific">Parascaris equorum</name>
    <name type="common">Equine roundworm</name>
    <dbReference type="NCBI Taxonomy" id="6256"/>
    <lineage>
        <taxon>Eukaryota</taxon>
        <taxon>Metazoa</taxon>
        <taxon>Ecdysozoa</taxon>
        <taxon>Nematoda</taxon>
        <taxon>Chromadorea</taxon>
        <taxon>Rhabditida</taxon>
        <taxon>Spirurina</taxon>
        <taxon>Ascaridomorpha</taxon>
        <taxon>Ascaridoidea</taxon>
        <taxon>Ascarididae</taxon>
        <taxon>Parascaris</taxon>
    </lineage>
</organism>